<dbReference type="GO" id="GO:0016757">
    <property type="term" value="F:glycosyltransferase activity"/>
    <property type="evidence" value="ECO:0007669"/>
    <property type="project" value="UniProtKB-KW"/>
</dbReference>
<keyword evidence="7" id="KW-0328">Glycosyltransferase</keyword>
<evidence type="ECO:0000256" key="1">
    <source>
        <dbReference type="ARBA" id="ARBA00004167"/>
    </source>
</evidence>
<evidence type="ECO:0000256" key="3">
    <source>
        <dbReference type="ARBA" id="ARBA00022989"/>
    </source>
</evidence>
<dbReference type="Pfam" id="PF04991">
    <property type="entry name" value="LicD"/>
    <property type="match status" value="2"/>
</dbReference>
<evidence type="ECO:0000256" key="5">
    <source>
        <dbReference type="SAM" id="SignalP"/>
    </source>
</evidence>
<feature type="domain" description="LicD/FKTN/FKRP nucleotidyltransferase" evidence="6">
    <location>
        <begin position="193"/>
        <end position="232"/>
    </location>
</feature>
<sequence length="295" mass="34486">MRFQVLFLSVVTLGSVVSAAAVKSYRHEDESPMDTKYFQEPGTGAPTAHYDSRFFKEIQNYDDRLDTLKHLAKSWLQMTAKENIETWIAHGTLLGWWWNGDILPWDWDLDVQVSADTLNLMGEKYNMSRHHYTSDDGTVKREYLLDVNPWIWERVRGDGFNVIDARWVDVQSGLYVDITGIAETNPSQPGILNCKNYHLYKMDDIWPLRDTLFEDVPAKIPYNFDEILMKEYQTKALVVTEYEGHRWNTQSKTWDRVGDVPAGKGSKSLMNNVREPWTVESSGIFYNTFRLLHWW</sequence>
<name>A0ABR3GPD2_9PEZI</name>
<gene>
    <name evidence="7" type="primary">MNN4</name>
    <name evidence="7" type="ORF">Q9L58_003384</name>
</gene>
<dbReference type="EMBL" id="JBBBZM010000032">
    <property type="protein sequence ID" value="KAL0637660.1"/>
    <property type="molecule type" value="Genomic_DNA"/>
</dbReference>
<dbReference type="PANTHER" id="PTHR15407:SF28">
    <property type="entry name" value="RIBITOL-5-PHOSPHATE TRANSFERASE FKTN"/>
    <property type="match status" value="1"/>
</dbReference>
<protein>
    <submittedName>
        <fullName evidence="7">Mannosyltransferase</fullName>
    </submittedName>
</protein>
<dbReference type="InterPro" id="IPR007074">
    <property type="entry name" value="LicD/FKTN/FKRP_NTP_transf"/>
</dbReference>
<keyword evidence="2" id="KW-0812">Transmembrane</keyword>
<reference evidence="7 8" key="1">
    <citation type="submission" date="2024-02" db="EMBL/GenBank/DDBJ databases">
        <title>Discinaceae phylogenomics.</title>
        <authorList>
            <person name="Dirks A.C."/>
            <person name="James T.Y."/>
        </authorList>
    </citation>
    <scope>NUCLEOTIDE SEQUENCE [LARGE SCALE GENOMIC DNA]</scope>
    <source>
        <strain evidence="7 8">ACD0624</strain>
    </source>
</reference>
<feature type="domain" description="LicD/FKTN/FKRP nucleotidyltransferase" evidence="6">
    <location>
        <begin position="80"/>
        <end position="184"/>
    </location>
</feature>
<organism evidence="7 8">
    <name type="scientific">Discina gigas</name>
    <dbReference type="NCBI Taxonomy" id="1032678"/>
    <lineage>
        <taxon>Eukaryota</taxon>
        <taxon>Fungi</taxon>
        <taxon>Dikarya</taxon>
        <taxon>Ascomycota</taxon>
        <taxon>Pezizomycotina</taxon>
        <taxon>Pezizomycetes</taxon>
        <taxon>Pezizales</taxon>
        <taxon>Discinaceae</taxon>
        <taxon>Discina</taxon>
    </lineage>
</organism>
<evidence type="ECO:0000256" key="2">
    <source>
        <dbReference type="ARBA" id="ARBA00022692"/>
    </source>
</evidence>
<dbReference type="InterPro" id="IPR009644">
    <property type="entry name" value="FKTN/MNN4/W02B3.4-1"/>
</dbReference>
<evidence type="ECO:0000313" key="8">
    <source>
        <dbReference type="Proteomes" id="UP001447188"/>
    </source>
</evidence>
<dbReference type="PANTHER" id="PTHR15407">
    <property type="entry name" value="FUKUTIN-RELATED"/>
    <property type="match status" value="1"/>
</dbReference>
<proteinExistence type="predicted"/>
<keyword evidence="7" id="KW-0808">Transferase</keyword>
<evidence type="ECO:0000313" key="7">
    <source>
        <dbReference type="EMBL" id="KAL0637660.1"/>
    </source>
</evidence>
<keyword evidence="4" id="KW-0472">Membrane</keyword>
<feature type="chain" id="PRO_5046499802" evidence="5">
    <location>
        <begin position="20"/>
        <end position="295"/>
    </location>
</feature>
<comment type="caution">
    <text evidence="7">The sequence shown here is derived from an EMBL/GenBank/DDBJ whole genome shotgun (WGS) entry which is preliminary data.</text>
</comment>
<dbReference type="Proteomes" id="UP001447188">
    <property type="component" value="Unassembled WGS sequence"/>
</dbReference>
<accession>A0ABR3GPD2</accession>
<keyword evidence="5" id="KW-0732">Signal</keyword>
<keyword evidence="3" id="KW-1133">Transmembrane helix</keyword>
<evidence type="ECO:0000259" key="6">
    <source>
        <dbReference type="Pfam" id="PF04991"/>
    </source>
</evidence>
<evidence type="ECO:0000256" key="4">
    <source>
        <dbReference type="ARBA" id="ARBA00023136"/>
    </source>
</evidence>
<keyword evidence="8" id="KW-1185">Reference proteome</keyword>
<feature type="signal peptide" evidence="5">
    <location>
        <begin position="1"/>
        <end position="19"/>
    </location>
</feature>
<comment type="subcellular location">
    <subcellularLocation>
        <location evidence="1">Membrane</location>
        <topology evidence="1">Single-pass membrane protein</topology>
    </subcellularLocation>
</comment>